<feature type="transmembrane region" description="Helical" evidence="5">
    <location>
        <begin position="20"/>
        <end position="39"/>
    </location>
</feature>
<comment type="subcellular location">
    <subcellularLocation>
        <location evidence="1">Membrane</location>
        <topology evidence="1">Multi-pass membrane protein</topology>
    </subcellularLocation>
</comment>
<dbReference type="InterPro" id="IPR035952">
    <property type="entry name" value="Rhomboid-like_sf"/>
</dbReference>
<keyword evidence="3 5" id="KW-1133">Transmembrane helix</keyword>
<dbReference type="Pfam" id="PF01694">
    <property type="entry name" value="Rhomboid"/>
    <property type="match status" value="1"/>
</dbReference>
<protein>
    <submittedName>
        <fullName evidence="7">Rhomboid family intramembrane serine protease</fullName>
    </submittedName>
</protein>
<evidence type="ECO:0000313" key="7">
    <source>
        <dbReference type="EMBL" id="USR89988.1"/>
    </source>
</evidence>
<evidence type="ECO:0000256" key="2">
    <source>
        <dbReference type="ARBA" id="ARBA00022692"/>
    </source>
</evidence>
<organism evidence="7 8">
    <name type="scientific">Phormidium yuhuli AB48</name>
    <dbReference type="NCBI Taxonomy" id="2940671"/>
    <lineage>
        <taxon>Bacteria</taxon>
        <taxon>Bacillati</taxon>
        <taxon>Cyanobacteriota</taxon>
        <taxon>Cyanophyceae</taxon>
        <taxon>Oscillatoriophycideae</taxon>
        <taxon>Oscillatoriales</taxon>
        <taxon>Oscillatoriaceae</taxon>
        <taxon>Phormidium</taxon>
        <taxon>Phormidium yuhuli</taxon>
    </lineage>
</organism>
<evidence type="ECO:0000256" key="4">
    <source>
        <dbReference type="ARBA" id="ARBA00023136"/>
    </source>
</evidence>
<evidence type="ECO:0000256" key="1">
    <source>
        <dbReference type="ARBA" id="ARBA00004141"/>
    </source>
</evidence>
<feature type="transmembrane region" description="Helical" evidence="5">
    <location>
        <begin position="59"/>
        <end position="87"/>
    </location>
</feature>
<evidence type="ECO:0000259" key="6">
    <source>
        <dbReference type="Pfam" id="PF01694"/>
    </source>
</evidence>
<accession>A0ABY5AP98</accession>
<dbReference type="GO" id="GO:0006508">
    <property type="term" value="P:proteolysis"/>
    <property type="evidence" value="ECO:0007669"/>
    <property type="project" value="UniProtKB-KW"/>
</dbReference>
<dbReference type="PANTHER" id="PTHR43731">
    <property type="entry name" value="RHOMBOID PROTEASE"/>
    <property type="match status" value="1"/>
</dbReference>
<proteinExistence type="predicted"/>
<dbReference type="Gene3D" id="1.20.1540.10">
    <property type="entry name" value="Rhomboid-like"/>
    <property type="match status" value="1"/>
</dbReference>
<feature type="transmembrane region" description="Helical" evidence="5">
    <location>
        <begin position="119"/>
        <end position="138"/>
    </location>
</feature>
<dbReference type="RefSeq" id="WP_252661475.1">
    <property type="nucleotide sequence ID" value="NZ_CP098611.1"/>
</dbReference>
<evidence type="ECO:0000313" key="8">
    <source>
        <dbReference type="Proteomes" id="UP001056708"/>
    </source>
</evidence>
<dbReference type="Proteomes" id="UP001056708">
    <property type="component" value="Chromosome"/>
</dbReference>
<dbReference type="InterPro" id="IPR022764">
    <property type="entry name" value="Peptidase_S54_rhomboid_dom"/>
</dbReference>
<evidence type="ECO:0000256" key="3">
    <source>
        <dbReference type="ARBA" id="ARBA00022989"/>
    </source>
</evidence>
<keyword evidence="8" id="KW-1185">Reference proteome</keyword>
<gene>
    <name evidence="7" type="ORF">NEA10_14140</name>
</gene>
<reference evidence="7" key="1">
    <citation type="submission" date="2022-06" db="EMBL/GenBank/DDBJ databases">
        <title>Genome sequence of Phormidium yuhuli AB48 isolated from an industrial photobioreactor environment.</title>
        <authorList>
            <person name="Qiu Y."/>
            <person name="Noonan A.J.C."/>
            <person name="Dofher K."/>
            <person name="Koch M."/>
            <person name="Kieft B."/>
            <person name="Lin X."/>
            <person name="Ziels R.M."/>
            <person name="Hallam S.J."/>
        </authorList>
    </citation>
    <scope>NUCLEOTIDE SEQUENCE</scope>
    <source>
        <strain evidence="7">AB48</strain>
    </source>
</reference>
<feature type="transmembrane region" description="Helical" evidence="5">
    <location>
        <begin position="94"/>
        <end position="113"/>
    </location>
</feature>
<dbReference type="InterPro" id="IPR050925">
    <property type="entry name" value="Rhomboid_protease_S54"/>
</dbReference>
<dbReference type="SUPFAM" id="SSF144091">
    <property type="entry name" value="Rhomboid-like"/>
    <property type="match status" value="1"/>
</dbReference>
<keyword evidence="7" id="KW-0378">Hydrolase</keyword>
<feature type="transmembrane region" description="Helical" evidence="5">
    <location>
        <begin position="145"/>
        <end position="163"/>
    </location>
</feature>
<keyword evidence="7" id="KW-0645">Protease</keyword>
<dbReference type="EMBL" id="CP098611">
    <property type="protein sequence ID" value="USR89988.1"/>
    <property type="molecule type" value="Genomic_DNA"/>
</dbReference>
<keyword evidence="4 5" id="KW-0472">Membrane</keyword>
<keyword evidence="2 5" id="KW-0812">Transmembrane</keyword>
<evidence type="ECO:0000256" key="5">
    <source>
        <dbReference type="SAM" id="Phobius"/>
    </source>
</evidence>
<dbReference type="GO" id="GO:0008233">
    <property type="term" value="F:peptidase activity"/>
    <property type="evidence" value="ECO:0007669"/>
    <property type="project" value="UniProtKB-KW"/>
</dbReference>
<name>A0ABY5AP98_9CYAN</name>
<feature type="domain" description="Peptidase S54 rhomboid" evidence="6">
    <location>
        <begin position="56"/>
        <end position="190"/>
    </location>
</feature>
<dbReference type="PANTHER" id="PTHR43731:SF9">
    <property type="entry name" value="SLR1461 PROTEIN"/>
    <property type="match status" value="1"/>
</dbReference>
<feature type="transmembrane region" description="Helical" evidence="5">
    <location>
        <begin position="169"/>
        <end position="189"/>
    </location>
</feature>
<sequence>MSQESSSKALARELKRHAVILGSCIALMWAVHLVNQFLFAGSLNNFGIYPRNPNSLRGIILMPLLHGNFAHILSNTASFLVLGWLVLIRGLRHFIWVSLISILVSGLGIWFFGSAGIHIGASGLIFGYFGFLLLYGLFERSLPSIALSLMVMFFYGSLIWGIFPGDDPRISWEGHLFGFIGGVLAAKFLSGK</sequence>